<organism evidence="2 3">
    <name type="scientific">Siphonobacter aquaeclarae</name>
    <dbReference type="NCBI Taxonomy" id="563176"/>
    <lineage>
        <taxon>Bacteria</taxon>
        <taxon>Pseudomonadati</taxon>
        <taxon>Bacteroidota</taxon>
        <taxon>Cytophagia</taxon>
        <taxon>Cytophagales</taxon>
        <taxon>Cytophagaceae</taxon>
        <taxon>Siphonobacter</taxon>
    </lineage>
</organism>
<gene>
    <name evidence="2" type="ORF">SAMN04488090_2225</name>
</gene>
<evidence type="ECO:0008006" key="4">
    <source>
        <dbReference type="Google" id="ProtNLM"/>
    </source>
</evidence>
<keyword evidence="3" id="KW-1185">Reference proteome</keyword>
<evidence type="ECO:0000256" key="1">
    <source>
        <dbReference type="SAM" id="SignalP"/>
    </source>
</evidence>
<dbReference type="STRING" id="563176.SAMN04488090_2225"/>
<dbReference type="OrthoDB" id="787698at2"/>
<feature type="signal peptide" evidence="1">
    <location>
        <begin position="1"/>
        <end position="19"/>
    </location>
</feature>
<evidence type="ECO:0000313" key="3">
    <source>
        <dbReference type="Proteomes" id="UP000198901"/>
    </source>
</evidence>
<sequence length="270" mass="28621">MKSVVFLSAALLVSAAAYCQNESKEQIVVPLSDPAKPGTLKVELINGSIKVIGYTGKDVVIEAVAGASTRKSKPEESNGMKRISTDNSLDLSAEEKNNQVKVESGTVFRTVNLTIKVPQKFSLTLSTVNNGNISVENVSGEHTVTNVNGTIQLTGISGSAVANTVNGNLTAQFNTITAGTPMAFSTLNGNVDVTFPATLKATVNLKSDRGEIFTDFDVAIQRKPVKTERTAKDGMYRVKLEDSVSGTVNGGGAEILLKNMHGNIFLRKGK</sequence>
<accession>A0A1G9PL90</accession>
<evidence type="ECO:0000313" key="2">
    <source>
        <dbReference type="EMBL" id="SDL99479.1"/>
    </source>
</evidence>
<feature type="chain" id="PRO_5011535311" description="Adhesin" evidence="1">
    <location>
        <begin position="20"/>
        <end position="270"/>
    </location>
</feature>
<keyword evidence="1" id="KW-0732">Signal</keyword>
<dbReference type="Proteomes" id="UP000198901">
    <property type="component" value="Unassembled WGS sequence"/>
</dbReference>
<name>A0A1G9PL90_9BACT</name>
<proteinExistence type="predicted"/>
<dbReference type="RefSeq" id="WP_093201776.1">
    <property type="nucleotide sequence ID" value="NZ_FNGS01000004.1"/>
</dbReference>
<dbReference type="AlphaFoldDB" id="A0A1G9PL90"/>
<protein>
    <recommendedName>
        <fullName evidence="4">Adhesin</fullName>
    </recommendedName>
</protein>
<dbReference type="EMBL" id="FNGS01000004">
    <property type="protein sequence ID" value="SDL99479.1"/>
    <property type="molecule type" value="Genomic_DNA"/>
</dbReference>
<reference evidence="2 3" key="1">
    <citation type="submission" date="2016-10" db="EMBL/GenBank/DDBJ databases">
        <authorList>
            <person name="de Groot N.N."/>
        </authorList>
    </citation>
    <scope>NUCLEOTIDE SEQUENCE [LARGE SCALE GENOMIC DNA]</scope>
    <source>
        <strain evidence="2 3">DSM 21668</strain>
    </source>
</reference>